<dbReference type="AlphaFoldDB" id="A0A099I4H9"/>
<accession>A0A099I4H9</accession>
<dbReference type="EMBL" id="JQIF01000059">
    <property type="protein sequence ID" value="KGJ52600.1"/>
    <property type="molecule type" value="Genomic_DNA"/>
</dbReference>
<dbReference type="Proteomes" id="UP000604383">
    <property type="component" value="Unassembled WGS sequence"/>
</dbReference>
<evidence type="ECO:0000313" key="3">
    <source>
        <dbReference type="EMBL" id="MZH58400.1"/>
    </source>
</evidence>
<sequence>MKLLIGSVTKCEEIKQAVLSMDLPLTYQGKKGLQMVFDCASDEDEKIILRKVKDELKQLPELGGIFYNVTCG</sequence>
<reference evidence="2" key="2">
    <citation type="journal article" date="2019" name="Nat. Med.">
        <title>A library of human gut bacterial isolates paired with longitudinal multiomics data enables mechanistic microbiome research.</title>
        <authorList>
            <person name="Poyet M."/>
            <person name="Groussin M."/>
            <person name="Gibbons S.M."/>
            <person name="Avila-Pacheco J."/>
            <person name="Jiang X."/>
            <person name="Kearney S.M."/>
            <person name="Perrotta A.R."/>
            <person name="Berdy B."/>
            <person name="Zhao S."/>
            <person name="Lieberman T.D."/>
            <person name="Swanson P.K."/>
            <person name="Smith M."/>
            <person name="Roesemann S."/>
            <person name="Alexander J.E."/>
            <person name="Rich S.A."/>
            <person name="Livny J."/>
            <person name="Vlamakis H."/>
            <person name="Clish C."/>
            <person name="Bullock K."/>
            <person name="Deik A."/>
            <person name="Scott J."/>
            <person name="Pierce K.A."/>
            <person name="Xavier R.J."/>
            <person name="Alm E.J."/>
        </authorList>
    </citation>
    <scope>NUCLEOTIDE SEQUENCE</scope>
    <source>
        <strain evidence="2">BIOML-A12</strain>
    </source>
</reference>
<gene>
    <name evidence="1" type="ORF">CIAN88_13745</name>
    <name evidence="2" type="ORF">GT664_21770</name>
    <name evidence="3" type="ORF">GT664_22280</name>
</gene>
<evidence type="ECO:0000313" key="2">
    <source>
        <dbReference type="EMBL" id="MZH58311.1"/>
    </source>
</evidence>
<dbReference type="EMBL" id="WWTN01000090">
    <property type="protein sequence ID" value="MZH58400.1"/>
    <property type="molecule type" value="Genomic_DNA"/>
</dbReference>
<organism evidence="1 4">
    <name type="scientific">Clostridium innocuum</name>
    <dbReference type="NCBI Taxonomy" id="1522"/>
    <lineage>
        <taxon>Bacteria</taxon>
        <taxon>Bacillati</taxon>
        <taxon>Bacillota</taxon>
        <taxon>Clostridia</taxon>
        <taxon>Eubacteriales</taxon>
        <taxon>Clostridiaceae</taxon>
        <taxon>Clostridium</taxon>
    </lineage>
</organism>
<dbReference type="RefSeq" id="WP_044905954.1">
    <property type="nucleotide sequence ID" value="NZ_CAXUDH010000014.1"/>
</dbReference>
<dbReference type="EMBL" id="WWTN01000070">
    <property type="protein sequence ID" value="MZH58311.1"/>
    <property type="molecule type" value="Genomic_DNA"/>
</dbReference>
<protein>
    <submittedName>
        <fullName evidence="1">Uncharacterized protein</fullName>
    </submittedName>
</protein>
<reference evidence="1 4" key="1">
    <citation type="submission" date="2014-08" db="EMBL/GenBank/DDBJ databases">
        <title>Clostridium innocuum, an unnegligible vancomycin-resistant pathogen causing extra-intestinal infections.</title>
        <authorList>
            <person name="Feng Y."/>
            <person name="Chiu C.-H."/>
        </authorList>
    </citation>
    <scope>NUCLEOTIDE SEQUENCE [LARGE SCALE GENOMIC DNA]</scope>
    <source>
        <strain evidence="1 4">AN88</strain>
    </source>
</reference>
<comment type="caution">
    <text evidence="1">The sequence shown here is derived from an EMBL/GenBank/DDBJ whole genome shotgun (WGS) entry which is preliminary data.</text>
</comment>
<proteinExistence type="predicted"/>
<evidence type="ECO:0000313" key="4">
    <source>
        <dbReference type="Proteomes" id="UP000030008"/>
    </source>
</evidence>
<evidence type="ECO:0000313" key="1">
    <source>
        <dbReference type="EMBL" id="KGJ52600.1"/>
    </source>
</evidence>
<name>A0A099I4H9_CLOIN</name>
<dbReference type="Proteomes" id="UP000030008">
    <property type="component" value="Unassembled WGS sequence"/>
</dbReference>